<evidence type="ECO:0008006" key="5">
    <source>
        <dbReference type="Google" id="ProtNLM"/>
    </source>
</evidence>
<gene>
    <name evidence="3" type="ORF">ACFQ2I_17755</name>
</gene>
<dbReference type="EMBL" id="JBHTJZ010000033">
    <property type="protein sequence ID" value="MFD0961198.1"/>
    <property type="molecule type" value="Genomic_DNA"/>
</dbReference>
<evidence type="ECO:0000313" key="3">
    <source>
        <dbReference type="EMBL" id="MFD0961198.1"/>
    </source>
</evidence>
<dbReference type="Proteomes" id="UP001596989">
    <property type="component" value="Unassembled WGS sequence"/>
</dbReference>
<name>A0ABW3HUF8_9BACL</name>
<keyword evidence="2" id="KW-1133">Transmembrane helix</keyword>
<comment type="caution">
    <text evidence="3">The sequence shown here is derived from an EMBL/GenBank/DDBJ whole genome shotgun (WGS) entry which is preliminary data.</text>
</comment>
<feature type="coiled-coil region" evidence="1">
    <location>
        <begin position="277"/>
        <end position="311"/>
    </location>
</feature>
<organism evidence="3 4">
    <name type="scientific">Paenibacillus chungangensis</name>
    <dbReference type="NCBI Taxonomy" id="696535"/>
    <lineage>
        <taxon>Bacteria</taxon>
        <taxon>Bacillati</taxon>
        <taxon>Bacillota</taxon>
        <taxon>Bacilli</taxon>
        <taxon>Bacillales</taxon>
        <taxon>Paenibacillaceae</taxon>
        <taxon>Paenibacillus</taxon>
    </lineage>
</organism>
<evidence type="ECO:0000313" key="4">
    <source>
        <dbReference type="Proteomes" id="UP001596989"/>
    </source>
</evidence>
<dbReference type="RefSeq" id="WP_377566531.1">
    <property type="nucleotide sequence ID" value="NZ_JBHTJZ010000033.1"/>
</dbReference>
<evidence type="ECO:0000256" key="1">
    <source>
        <dbReference type="SAM" id="Coils"/>
    </source>
</evidence>
<sequence length="740" mass="81802">MRRLDGVNRLLWRDDGAVTIFAVVVLSSLLLFFAVLIDYARIAALHKLAEDTARSGVRSVLSAYDTWLYERYGLFGRGGTDGKEIFRQVLEGNLEKSSSSTFTIMEARVEGAEVHTLLTLGEHEVFARSVLEEMKYKAPIDFTLEIAARLAPLAGAMKEASHAVDTLTQLRHLYEKREGHIEAVFKFQQQAADELRGSAVHSLIPIGVGGGFAGTAAAAVQGYSAYAEMKLYDLSLPEDGEPLYKSETAKYEQEVWSLNDAIRRAGDSLHFRHMEFIGKAEEELEKAGALNEEMRRTAERANRDANAAYDAISGSKVPGSTGSGMLGSEEAELAEVRKAGKELVLGAEWFANYKQELLQQGADGTGYIHAGSQWMSNLQTAMSNPGAQHVHSATLSNSLTAIHTAYRLYHERYVVPGSVLRNRQQILAGGELKKKLKEQESKAEARWRQARNLLNGIASMPSNDEHTRQFREVEKRYRESLLFNTQSDDGSSQLQQPAGEAYEAARQSSATMDNMFAGLSDMLRHTRDNFYFGEYVVARYSRFEPQHLFGLMSNGDISGLAGLSSFHNQEAEYVLYGFHTPTGNLIAAYGELFSVRLAIRTMEGLIASRSLGHPLLILSAAIVYGLEGATADMLSLAERGAAPLSKYAKIDLGYKDYLRMFMLLHGGQREERLARMIAVIEQNGNLKLSSVPAGVTGEARLSIKLLFLPGVMKLLGKWGMLDGKVAGNRYESRKIVGWSY</sequence>
<proteinExistence type="predicted"/>
<keyword evidence="4" id="KW-1185">Reference proteome</keyword>
<feature type="transmembrane region" description="Helical" evidence="2">
    <location>
        <begin position="20"/>
        <end position="40"/>
    </location>
</feature>
<evidence type="ECO:0000256" key="2">
    <source>
        <dbReference type="SAM" id="Phobius"/>
    </source>
</evidence>
<accession>A0ABW3HUF8</accession>
<protein>
    <recommendedName>
        <fullName evidence="5">Flp pilus-assembly TadG-like N-terminal domain-containing protein</fullName>
    </recommendedName>
</protein>
<keyword evidence="1" id="KW-0175">Coiled coil</keyword>
<reference evidence="4" key="1">
    <citation type="journal article" date="2019" name="Int. J. Syst. Evol. Microbiol.">
        <title>The Global Catalogue of Microorganisms (GCM) 10K type strain sequencing project: providing services to taxonomists for standard genome sequencing and annotation.</title>
        <authorList>
            <consortium name="The Broad Institute Genomics Platform"/>
            <consortium name="The Broad Institute Genome Sequencing Center for Infectious Disease"/>
            <person name="Wu L."/>
            <person name="Ma J."/>
        </authorList>
    </citation>
    <scope>NUCLEOTIDE SEQUENCE [LARGE SCALE GENOMIC DNA]</scope>
    <source>
        <strain evidence="4">CCUG 59129</strain>
    </source>
</reference>
<keyword evidence="2" id="KW-0812">Transmembrane</keyword>
<keyword evidence="2" id="KW-0472">Membrane</keyword>